<feature type="domain" description="Mur ligase C-terminal" evidence="4">
    <location>
        <begin position="258"/>
        <end position="384"/>
    </location>
</feature>
<feature type="domain" description="Mur ligase central" evidence="5">
    <location>
        <begin position="43"/>
        <end position="235"/>
    </location>
</feature>
<dbReference type="PANTHER" id="PTHR43024:SF1">
    <property type="entry name" value="UDP-N-ACETYLMURAMOYL-TRIPEPTIDE--D-ALANYL-D-ALANINE LIGASE"/>
    <property type="match status" value="1"/>
</dbReference>
<dbReference type="InterPro" id="IPR013221">
    <property type="entry name" value="Mur_ligase_cen"/>
</dbReference>
<evidence type="ECO:0000256" key="2">
    <source>
        <dbReference type="ARBA" id="ARBA00022741"/>
    </source>
</evidence>
<dbReference type="InterPro" id="IPR004101">
    <property type="entry name" value="Mur_ligase_C"/>
</dbReference>
<evidence type="ECO:0000256" key="3">
    <source>
        <dbReference type="ARBA" id="ARBA00022840"/>
    </source>
</evidence>
<dbReference type="EMBL" id="MFDD01000002">
    <property type="protein sequence ID" value="OGE41276.1"/>
    <property type="molecule type" value="Genomic_DNA"/>
</dbReference>
<evidence type="ECO:0008006" key="8">
    <source>
        <dbReference type="Google" id="ProtNLM"/>
    </source>
</evidence>
<keyword evidence="1" id="KW-0436">Ligase</keyword>
<dbReference type="InterPro" id="IPR036615">
    <property type="entry name" value="Mur_ligase_C_dom_sf"/>
</dbReference>
<reference evidence="6 7" key="1">
    <citation type="journal article" date="2016" name="Nat. Commun.">
        <title>Thousands of microbial genomes shed light on interconnected biogeochemical processes in an aquifer system.</title>
        <authorList>
            <person name="Anantharaman K."/>
            <person name="Brown C.T."/>
            <person name="Hug L.A."/>
            <person name="Sharon I."/>
            <person name="Castelle C.J."/>
            <person name="Probst A.J."/>
            <person name="Thomas B.C."/>
            <person name="Singh A."/>
            <person name="Wilkins M.J."/>
            <person name="Karaoz U."/>
            <person name="Brodie E.L."/>
            <person name="Williams K.H."/>
            <person name="Hubbard S.S."/>
            <person name="Banfield J.F."/>
        </authorList>
    </citation>
    <scope>NUCLEOTIDE SEQUENCE [LARGE SCALE GENOMIC DNA]</scope>
</reference>
<proteinExistence type="predicted"/>
<dbReference type="GO" id="GO:0005524">
    <property type="term" value="F:ATP binding"/>
    <property type="evidence" value="ECO:0007669"/>
    <property type="project" value="UniProtKB-KW"/>
</dbReference>
<dbReference type="PANTHER" id="PTHR43024">
    <property type="entry name" value="UDP-N-ACETYLMURAMOYL-TRIPEPTIDE--D-ALANYL-D-ALANINE LIGASE"/>
    <property type="match status" value="1"/>
</dbReference>
<dbReference type="SUPFAM" id="SSF53244">
    <property type="entry name" value="MurD-like peptide ligases, peptide-binding domain"/>
    <property type="match status" value="1"/>
</dbReference>
<keyword evidence="3" id="KW-0067">ATP-binding</keyword>
<evidence type="ECO:0000259" key="5">
    <source>
        <dbReference type="Pfam" id="PF08245"/>
    </source>
</evidence>
<name>A0A1F5KK09_9BACT</name>
<dbReference type="Gene3D" id="3.40.1190.10">
    <property type="entry name" value="Mur-like, catalytic domain"/>
    <property type="match status" value="1"/>
</dbReference>
<dbReference type="Proteomes" id="UP000177328">
    <property type="component" value="Unassembled WGS sequence"/>
</dbReference>
<evidence type="ECO:0000313" key="7">
    <source>
        <dbReference type="Proteomes" id="UP000177328"/>
    </source>
</evidence>
<dbReference type="InterPro" id="IPR051046">
    <property type="entry name" value="MurCDEF_CellWall_CoF430Synth"/>
</dbReference>
<accession>A0A1F5KK09</accession>
<dbReference type="SUPFAM" id="SSF53623">
    <property type="entry name" value="MurD-like peptide ligases, catalytic domain"/>
    <property type="match status" value="1"/>
</dbReference>
<sequence length="400" mass="44582">MIDINSHPIWRGINPFKKRGHLLRIFLARQYGKLLPSSKFIGVTGSVGKTTTVIASQAVLMQKYKTISTAQTHAEMPNLDTIFNLPMTILRVRPGIEKIVLEMGIEYKGEMDFYLHLIQPQTAIVTRIANAHSEFLGDVEEIASEKGKLVASLPAAGVAILNFDDPLVKKMAETTKAKVLYFGTNSKECHVWASDIKITNFQLSFGLNYGVESVEIKSHFLGLHQVYPLLAAATLGLEASIPLMKIKKALESIAPPEHRLQPLEGYNNSIVLDDTYNAAPIALDEALDTLSRVSAHRRIAVIGEMRELGEFSEKLHRLIARKIMKEQPDLVFLGIGDTKYIAEELLNLGWNQDRLEYNLKNPEIVNKLLQVLTKGDVVLVKGARANRLDEVVSRLVGLKK</sequence>
<dbReference type="GO" id="GO:0016881">
    <property type="term" value="F:acid-amino acid ligase activity"/>
    <property type="evidence" value="ECO:0007669"/>
    <property type="project" value="InterPro"/>
</dbReference>
<protein>
    <recommendedName>
        <fullName evidence="8">UDP-N-acetylmuramoyl-tripeptide--D-alanyl-D-alanine ligase</fullName>
    </recommendedName>
</protein>
<dbReference type="InterPro" id="IPR036565">
    <property type="entry name" value="Mur-like_cat_sf"/>
</dbReference>
<keyword evidence="2" id="KW-0547">Nucleotide-binding</keyword>
<evidence type="ECO:0000259" key="4">
    <source>
        <dbReference type="Pfam" id="PF02875"/>
    </source>
</evidence>
<dbReference type="Pfam" id="PF08245">
    <property type="entry name" value="Mur_ligase_M"/>
    <property type="match status" value="1"/>
</dbReference>
<evidence type="ECO:0000313" key="6">
    <source>
        <dbReference type="EMBL" id="OGE41276.1"/>
    </source>
</evidence>
<gene>
    <name evidence="6" type="ORF">A3D25_02005</name>
</gene>
<evidence type="ECO:0000256" key="1">
    <source>
        <dbReference type="ARBA" id="ARBA00022598"/>
    </source>
</evidence>
<dbReference type="Gene3D" id="3.90.190.20">
    <property type="entry name" value="Mur ligase, C-terminal domain"/>
    <property type="match status" value="1"/>
</dbReference>
<dbReference type="Pfam" id="PF02875">
    <property type="entry name" value="Mur_ligase_C"/>
    <property type="match status" value="1"/>
</dbReference>
<dbReference type="AlphaFoldDB" id="A0A1F5KK09"/>
<comment type="caution">
    <text evidence="6">The sequence shown here is derived from an EMBL/GenBank/DDBJ whole genome shotgun (WGS) entry which is preliminary data.</text>
</comment>
<organism evidence="6 7">
    <name type="scientific">Candidatus Daviesbacteria bacterium RIFCSPHIGHO2_02_FULL_43_12</name>
    <dbReference type="NCBI Taxonomy" id="1797776"/>
    <lineage>
        <taxon>Bacteria</taxon>
        <taxon>Candidatus Daviesiibacteriota</taxon>
    </lineage>
</organism>